<comment type="caution">
    <text evidence="3">The sequence shown here is derived from an EMBL/GenBank/DDBJ whole genome shotgun (WGS) entry which is preliminary data.</text>
</comment>
<keyword evidence="1" id="KW-1133">Transmembrane helix</keyword>
<name>A0A365KTX3_9BACL</name>
<evidence type="ECO:0000313" key="4">
    <source>
        <dbReference type="Proteomes" id="UP000251002"/>
    </source>
</evidence>
<dbReference type="GO" id="GO:0005886">
    <property type="term" value="C:plasma membrane"/>
    <property type="evidence" value="ECO:0007669"/>
    <property type="project" value="TreeGrafter"/>
</dbReference>
<dbReference type="PROSITE" id="PS50887">
    <property type="entry name" value="GGDEF"/>
    <property type="match status" value="1"/>
</dbReference>
<dbReference type="SUPFAM" id="SSF55073">
    <property type="entry name" value="Nucleotide cyclase"/>
    <property type="match status" value="1"/>
</dbReference>
<keyword evidence="4" id="KW-1185">Reference proteome</keyword>
<dbReference type="FunFam" id="3.30.70.270:FF:000001">
    <property type="entry name" value="Diguanylate cyclase domain protein"/>
    <property type="match status" value="1"/>
</dbReference>
<dbReference type="InterPro" id="IPR029787">
    <property type="entry name" value="Nucleotide_cyclase"/>
</dbReference>
<dbReference type="RefSeq" id="WP_112223722.1">
    <property type="nucleotide sequence ID" value="NZ_CP047673.1"/>
</dbReference>
<sequence>MDNLQKRKAVLWILWVLIVPPGLYLIYQYYPPPAISPVDAAAYLAFFILACLLPMNINGVPTYLVQWLTVAVFLKFGLFAEVILSQITMLIVILRLRTSESLTIRIPFNSMMFFSISTLAGMTFLLAGGEIGSLDLLHILAYGLLFQIVSVVSNQMILYFYVRSLGEHKDFFSTDTIWDFSITLLVFPLAIALYISETYIGLTALLLLGIPFFTMTAIMRMYNNSEKVNSDLKKAGEIGHQLAARLSSDEVLDQFVIQVSDLFQADYAYVIDYRDGKLLMLRMFENNEFQPLNVEPVKYNQGIAGNAIVNNNSYIYDSKAQWKGIASGYMPADTESLMATPISRNNRIEGVLVLGSKSKHAFVHHQLQILDILSTYFAVSLEKAGLIQKAIAKSERCGLTKLYNYRYLDEALEKSMAKVKNGELRNLSVVMMDIDRFKGINDKYGHQSGNEILVALANLLTEIIGKEGTIARYGGEEFVVLLPNYSKELALLFAENIRKEIEKREFMIQSDLDADRSTIPIKITMSIGVSSAPDDSDDGMAMIRNADRALYIGAKQAGRNKVAAYTK</sequence>
<gene>
    <name evidence="3" type="ORF">DP120_10935</name>
</gene>
<dbReference type="PANTHER" id="PTHR45138">
    <property type="entry name" value="REGULATORY COMPONENTS OF SENSORY TRANSDUCTION SYSTEM"/>
    <property type="match status" value="1"/>
</dbReference>
<organism evidence="3 4">
    <name type="scientific">Planococcus halotolerans</name>
    <dbReference type="NCBI Taxonomy" id="2233542"/>
    <lineage>
        <taxon>Bacteria</taxon>
        <taxon>Bacillati</taxon>
        <taxon>Bacillota</taxon>
        <taxon>Bacilli</taxon>
        <taxon>Bacillales</taxon>
        <taxon>Caryophanaceae</taxon>
        <taxon>Planococcus</taxon>
    </lineage>
</organism>
<feature type="transmembrane region" description="Helical" evidence="1">
    <location>
        <begin position="72"/>
        <end position="94"/>
    </location>
</feature>
<feature type="transmembrane region" description="Helical" evidence="1">
    <location>
        <begin position="42"/>
        <end position="65"/>
    </location>
</feature>
<dbReference type="SUPFAM" id="SSF55781">
    <property type="entry name" value="GAF domain-like"/>
    <property type="match status" value="1"/>
</dbReference>
<accession>A0A365KTX3</accession>
<dbReference type="PANTHER" id="PTHR45138:SF9">
    <property type="entry name" value="DIGUANYLATE CYCLASE DGCM-RELATED"/>
    <property type="match status" value="1"/>
</dbReference>
<feature type="transmembrane region" description="Helical" evidence="1">
    <location>
        <begin position="9"/>
        <end position="30"/>
    </location>
</feature>
<dbReference type="Gene3D" id="3.30.70.270">
    <property type="match status" value="1"/>
</dbReference>
<dbReference type="InterPro" id="IPR029016">
    <property type="entry name" value="GAF-like_dom_sf"/>
</dbReference>
<dbReference type="NCBIfam" id="TIGR00254">
    <property type="entry name" value="GGDEF"/>
    <property type="match status" value="1"/>
</dbReference>
<dbReference type="Pfam" id="PF13185">
    <property type="entry name" value="GAF_2"/>
    <property type="match status" value="1"/>
</dbReference>
<dbReference type="AlphaFoldDB" id="A0A365KTX3"/>
<keyword evidence="1" id="KW-0812">Transmembrane</keyword>
<reference evidence="3 4" key="1">
    <citation type="submission" date="2018-06" db="EMBL/GenBank/DDBJ databases">
        <title>The draft genome sequences of strains SCU63 and S1.</title>
        <authorList>
            <person name="Gan L."/>
        </authorList>
    </citation>
    <scope>NUCLEOTIDE SEQUENCE [LARGE SCALE GENOMIC DNA]</scope>
    <source>
        <strain evidence="3 4">SCU63</strain>
    </source>
</reference>
<dbReference type="InterPro" id="IPR003018">
    <property type="entry name" value="GAF"/>
</dbReference>
<feature type="transmembrane region" description="Helical" evidence="1">
    <location>
        <begin position="202"/>
        <end position="222"/>
    </location>
</feature>
<dbReference type="InterPro" id="IPR050469">
    <property type="entry name" value="Diguanylate_Cyclase"/>
</dbReference>
<dbReference type="Pfam" id="PF00990">
    <property type="entry name" value="GGDEF"/>
    <property type="match status" value="1"/>
</dbReference>
<feature type="transmembrane region" description="Helical" evidence="1">
    <location>
        <begin position="139"/>
        <end position="162"/>
    </location>
</feature>
<dbReference type="GO" id="GO:0043709">
    <property type="term" value="P:cell adhesion involved in single-species biofilm formation"/>
    <property type="evidence" value="ECO:0007669"/>
    <property type="project" value="TreeGrafter"/>
</dbReference>
<dbReference type="GO" id="GO:1902201">
    <property type="term" value="P:negative regulation of bacterial-type flagellum-dependent cell motility"/>
    <property type="evidence" value="ECO:0007669"/>
    <property type="project" value="TreeGrafter"/>
</dbReference>
<feature type="transmembrane region" description="Helical" evidence="1">
    <location>
        <begin position="177"/>
        <end position="195"/>
    </location>
</feature>
<dbReference type="SMART" id="SM00267">
    <property type="entry name" value="GGDEF"/>
    <property type="match status" value="1"/>
</dbReference>
<proteinExistence type="predicted"/>
<feature type="domain" description="GGDEF" evidence="2">
    <location>
        <begin position="425"/>
        <end position="567"/>
    </location>
</feature>
<evidence type="ECO:0000259" key="2">
    <source>
        <dbReference type="PROSITE" id="PS50887"/>
    </source>
</evidence>
<dbReference type="Proteomes" id="UP000251002">
    <property type="component" value="Unassembled WGS sequence"/>
</dbReference>
<feature type="transmembrane region" description="Helical" evidence="1">
    <location>
        <begin position="106"/>
        <end position="127"/>
    </location>
</feature>
<keyword evidence="1" id="KW-0472">Membrane</keyword>
<dbReference type="EMBL" id="QLZR01000004">
    <property type="protein sequence ID" value="RAZ76547.1"/>
    <property type="molecule type" value="Genomic_DNA"/>
</dbReference>
<dbReference type="InterPro" id="IPR000160">
    <property type="entry name" value="GGDEF_dom"/>
</dbReference>
<dbReference type="Gene3D" id="3.30.450.40">
    <property type="match status" value="1"/>
</dbReference>
<dbReference type="CDD" id="cd01949">
    <property type="entry name" value="GGDEF"/>
    <property type="match status" value="1"/>
</dbReference>
<dbReference type="InterPro" id="IPR043128">
    <property type="entry name" value="Rev_trsase/Diguanyl_cyclase"/>
</dbReference>
<evidence type="ECO:0000313" key="3">
    <source>
        <dbReference type="EMBL" id="RAZ76547.1"/>
    </source>
</evidence>
<dbReference type="GO" id="GO:0052621">
    <property type="term" value="F:diguanylate cyclase activity"/>
    <property type="evidence" value="ECO:0007669"/>
    <property type="project" value="TreeGrafter"/>
</dbReference>
<evidence type="ECO:0000256" key="1">
    <source>
        <dbReference type="SAM" id="Phobius"/>
    </source>
</evidence>
<protein>
    <submittedName>
        <fullName evidence="3">Diguanylate cyclase</fullName>
    </submittedName>
</protein>